<comment type="caution">
    <text evidence="1">The sequence shown here is derived from an EMBL/GenBank/DDBJ whole genome shotgun (WGS) entry which is preliminary data.</text>
</comment>
<proteinExistence type="predicted"/>
<name>A0A3M9MWZ8_9BACT</name>
<dbReference type="EMBL" id="RJJE01000009">
    <property type="protein sequence ID" value="RNI30049.1"/>
    <property type="molecule type" value="Genomic_DNA"/>
</dbReference>
<evidence type="ECO:0000313" key="1">
    <source>
        <dbReference type="EMBL" id="RNI30049.1"/>
    </source>
</evidence>
<sequence length="70" mass="7604">MRAVQPVDLSKEAAEGLPQIKLNPKVYNANLPVKVSRFLPQGLSRLGIAAQKGRLGALFPKTSPKQKPLK</sequence>
<protein>
    <submittedName>
        <fullName evidence="1">Uncharacterized protein</fullName>
    </submittedName>
</protein>
<evidence type="ECO:0000313" key="2">
    <source>
        <dbReference type="Proteomes" id="UP000271010"/>
    </source>
</evidence>
<organism evidence="1 2">
    <name type="scientific">Rufibacter immobilis</name>
    <dbReference type="NCBI Taxonomy" id="1348778"/>
    <lineage>
        <taxon>Bacteria</taxon>
        <taxon>Pseudomonadati</taxon>
        <taxon>Bacteroidota</taxon>
        <taxon>Cytophagia</taxon>
        <taxon>Cytophagales</taxon>
        <taxon>Hymenobacteraceae</taxon>
        <taxon>Rufibacter</taxon>
    </lineage>
</organism>
<dbReference type="AlphaFoldDB" id="A0A3M9MWZ8"/>
<gene>
    <name evidence="1" type="ORF">EFA69_11065</name>
</gene>
<accession>A0A3M9MWZ8</accession>
<keyword evidence="2" id="KW-1185">Reference proteome</keyword>
<dbReference type="Proteomes" id="UP000271010">
    <property type="component" value="Unassembled WGS sequence"/>
</dbReference>
<reference evidence="1 2" key="1">
    <citation type="submission" date="2018-11" db="EMBL/GenBank/DDBJ databases">
        <title>Rufibacter latericius sp. nov., isolated from water in Baiyang Lake.</title>
        <authorList>
            <person name="Yang Y."/>
        </authorList>
    </citation>
    <scope>NUCLEOTIDE SEQUENCE [LARGE SCALE GENOMIC DNA]</scope>
    <source>
        <strain evidence="1 2">MCC P1</strain>
    </source>
</reference>